<evidence type="ECO:0000313" key="2">
    <source>
        <dbReference type="Proteomes" id="UP001164746"/>
    </source>
</evidence>
<keyword evidence="2" id="KW-1185">Reference proteome</keyword>
<name>A0ABY7ERI2_MYAAR</name>
<accession>A0ABY7ERI2</accession>
<gene>
    <name evidence="1" type="ORF">MAR_026040</name>
</gene>
<dbReference type="EMBL" id="CP111019">
    <property type="protein sequence ID" value="WAR11860.1"/>
    <property type="molecule type" value="Genomic_DNA"/>
</dbReference>
<protein>
    <submittedName>
        <fullName evidence="1">Uncharacterized protein</fullName>
    </submittedName>
</protein>
<organism evidence="1 2">
    <name type="scientific">Mya arenaria</name>
    <name type="common">Soft-shell clam</name>
    <dbReference type="NCBI Taxonomy" id="6604"/>
    <lineage>
        <taxon>Eukaryota</taxon>
        <taxon>Metazoa</taxon>
        <taxon>Spiralia</taxon>
        <taxon>Lophotrochozoa</taxon>
        <taxon>Mollusca</taxon>
        <taxon>Bivalvia</taxon>
        <taxon>Autobranchia</taxon>
        <taxon>Heteroconchia</taxon>
        <taxon>Euheterodonta</taxon>
        <taxon>Imparidentia</taxon>
        <taxon>Neoheterodontei</taxon>
        <taxon>Myida</taxon>
        <taxon>Myoidea</taxon>
        <taxon>Myidae</taxon>
        <taxon>Mya</taxon>
    </lineage>
</organism>
<sequence>MNTEGHVDAVKIAKNISSVRTTISDQGSANIVFIRKLKKLRESILPVAYDNWEGMNVI</sequence>
<evidence type="ECO:0000313" key="1">
    <source>
        <dbReference type="EMBL" id="WAR11860.1"/>
    </source>
</evidence>
<dbReference type="Proteomes" id="UP001164746">
    <property type="component" value="Chromosome 8"/>
</dbReference>
<proteinExistence type="predicted"/>
<reference evidence="1" key="1">
    <citation type="submission" date="2022-11" db="EMBL/GenBank/DDBJ databases">
        <title>Centuries of genome instability and evolution in soft-shell clam transmissible cancer (bioRxiv).</title>
        <authorList>
            <person name="Hart S.F.M."/>
            <person name="Yonemitsu M.A."/>
            <person name="Giersch R.M."/>
            <person name="Beal B.F."/>
            <person name="Arriagada G."/>
            <person name="Davis B.W."/>
            <person name="Ostrander E.A."/>
            <person name="Goff S.P."/>
            <person name="Metzger M.J."/>
        </authorList>
    </citation>
    <scope>NUCLEOTIDE SEQUENCE</scope>
    <source>
        <strain evidence="1">MELC-2E11</strain>
        <tissue evidence="1">Siphon/mantle</tissue>
    </source>
</reference>